<dbReference type="eggNOG" id="ENOG5033QBW">
    <property type="taxonomic scope" value="Bacteria"/>
</dbReference>
<sequence length="275" mass="31116">MPFEVKSLSYDRPEQAVPQDYRQVKLYNFGESRDGEPVSPLNARLNSTYKRVVDQARPTRLYIIISGGELKERHYFSNLGCIVPIGCAIPLYFICPTGIKSGRNHAPHSGSSPQDIFDYWTANYQTATNSLILLGRTYHLTENDRVYFVSDVDDFSLDLQSLLKVDTPPFVRWAISNPCVEVWLYYSCIGVPSKDLCQLLENESISNRSQKLKSLCNEQHKGGIDPRKASAVITTAIANARSFGYKEDAQGIPLLFCSSLLHFAEEFMEYLSTFE</sequence>
<dbReference type="EMBL" id="ACLR01000246">
    <property type="protein sequence ID" value="EEK15861.1"/>
    <property type="molecule type" value="Genomic_DNA"/>
</dbReference>
<organism evidence="1 2">
    <name type="scientific">Porphyromonas uenonis 60-3</name>
    <dbReference type="NCBI Taxonomy" id="596327"/>
    <lineage>
        <taxon>Bacteria</taxon>
        <taxon>Pseudomonadati</taxon>
        <taxon>Bacteroidota</taxon>
        <taxon>Bacteroidia</taxon>
        <taxon>Bacteroidales</taxon>
        <taxon>Porphyromonadaceae</taxon>
        <taxon>Porphyromonas</taxon>
    </lineage>
</organism>
<gene>
    <name evidence="1" type="ORF">PORUE0001_1932</name>
</gene>
<evidence type="ECO:0000313" key="1">
    <source>
        <dbReference type="EMBL" id="EEK15861.1"/>
    </source>
</evidence>
<protein>
    <recommendedName>
        <fullName evidence="3">RloB-like protein</fullName>
    </recommendedName>
</protein>
<proteinExistence type="predicted"/>
<keyword evidence="2" id="KW-1185">Reference proteome</keyword>
<dbReference type="AlphaFoldDB" id="C2MEJ5"/>
<evidence type="ECO:0000313" key="2">
    <source>
        <dbReference type="Proteomes" id="UP000003303"/>
    </source>
</evidence>
<dbReference type="InterPro" id="IPR025591">
    <property type="entry name" value="RloB"/>
</dbReference>
<reference evidence="1 2" key="1">
    <citation type="submission" date="2009-04" db="EMBL/GenBank/DDBJ databases">
        <authorList>
            <person name="Sebastian Y."/>
            <person name="Madupu R."/>
            <person name="Durkin A.S."/>
            <person name="Torralba M."/>
            <person name="Methe B."/>
            <person name="Sutton G.G."/>
            <person name="Strausberg R.L."/>
            <person name="Nelson K.E."/>
        </authorList>
    </citation>
    <scope>NUCLEOTIDE SEQUENCE [LARGE SCALE GENOMIC DNA]</scope>
    <source>
        <strain evidence="1 2">60-3</strain>
    </source>
</reference>
<dbReference type="OrthoDB" id="1366690at2"/>
<dbReference type="Pfam" id="PF13707">
    <property type="entry name" value="RloB"/>
    <property type="match status" value="1"/>
</dbReference>
<comment type="caution">
    <text evidence="1">The sequence shown here is derived from an EMBL/GenBank/DDBJ whole genome shotgun (WGS) entry which is preliminary data.</text>
</comment>
<dbReference type="Proteomes" id="UP000003303">
    <property type="component" value="Unassembled WGS sequence"/>
</dbReference>
<evidence type="ECO:0008006" key="3">
    <source>
        <dbReference type="Google" id="ProtNLM"/>
    </source>
</evidence>
<dbReference type="STRING" id="596327.PORUE0001_1932"/>
<accession>C2MEJ5</accession>
<dbReference type="RefSeq" id="WP_007366277.1">
    <property type="nucleotide sequence ID" value="NZ_ACLR01000246.1"/>
</dbReference>
<name>C2MEJ5_9PORP</name>